<name>A0A087G1M2_ARAAL</name>
<protein>
    <submittedName>
        <fullName evidence="1">Uncharacterized protein</fullName>
    </submittedName>
</protein>
<reference evidence="2" key="1">
    <citation type="journal article" date="2015" name="Nat. Plants">
        <title>Genome expansion of Arabis alpina linked with retrotransposition and reduced symmetric DNA methylation.</title>
        <authorList>
            <person name="Willing E.M."/>
            <person name="Rawat V."/>
            <person name="Mandakova T."/>
            <person name="Maumus F."/>
            <person name="James G.V."/>
            <person name="Nordstroem K.J."/>
            <person name="Becker C."/>
            <person name="Warthmann N."/>
            <person name="Chica C."/>
            <person name="Szarzynska B."/>
            <person name="Zytnicki M."/>
            <person name="Albani M.C."/>
            <person name="Kiefer C."/>
            <person name="Bergonzi S."/>
            <person name="Castaings L."/>
            <person name="Mateos J.L."/>
            <person name="Berns M.C."/>
            <person name="Bujdoso N."/>
            <person name="Piofczyk T."/>
            <person name="de Lorenzo L."/>
            <person name="Barrero-Sicilia C."/>
            <person name="Mateos I."/>
            <person name="Piednoel M."/>
            <person name="Hagmann J."/>
            <person name="Chen-Min-Tao R."/>
            <person name="Iglesias-Fernandez R."/>
            <person name="Schuster S.C."/>
            <person name="Alonso-Blanco C."/>
            <person name="Roudier F."/>
            <person name="Carbonero P."/>
            <person name="Paz-Ares J."/>
            <person name="Davis S.J."/>
            <person name="Pecinka A."/>
            <person name="Quesneville H."/>
            <person name="Colot V."/>
            <person name="Lysak M.A."/>
            <person name="Weigel D."/>
            <person name="Coupland G."/>
            <person name="Schneeberger K."/>
        </authorList>
    </citation>
    <scope>NUCLEOTIDE SEQUENCE [LARGE SCALE GENOMIC DNA]</scope>
    <source>
        <strain evidence="2">cv. Pajares</strain>
    </source>
</reference>
<evidence type="ECO:0000313" key="1">
    <source>
        <dbReference type="EMBL" id="KFK23774.1"/>
    </source>
</evidence>
<sequence>PPQPFRKIRFLRQVQYDLKNHQNNGLKRKSANFLLLQLPWKKPRGIAEWFQAGDIVCESKWKQARLLVSASPSKTTTICL</sequence>
<dbReference type="EMBL" id="KL975448">
    <property type="protein sequence ID" value="KFK23774.1"/>
    <property type="molecule type" value="Genomic_DNA"/>
</dbReference>
<gene>
    <name evidence="1" type="ORF">AALP_AAs67138U000100</name>
</gene>
<proteinExistence type="predicted"/>
<feature type="non-terminal residue" evidence="1">
    <location>
        <position position="1"/>
    </location>
</feature>
<accession>A0A087G1M2</accession>
<dbReference type="AlphaFoldDB" id="A0A087G1M2"/>
<dbReference type="Proteomes" id="UP000029120">
    <property type="component" value="Unassembled WGS sequence"/>
</dbReference>
<evidence type="ECO:0000313" key="2">
    <source>
        <dbReference type="Proteomes" id="UP000029120"/>
    </source>
</evidence>
<organism evidence="1 2">
    <name type="scientific">Arabis alpina</name>
    <name type="common">Alpine rock-cress</name>
    <dbReference type="NCBI Taxonomy" id="50452"/>
    <lineage>
        <taxon>Eukaryota</taxon>
        <taxon>Viridiplantae</taxon>
        <taxon>Streptophyta</taxon>
        <taxon>Embryophyta</taxon>
        <taxon>Tracheophyta</taxon>
        <taxon>Spermatophyta</taxon>
        <taxon>Magnoliopsida</taxon>
        <taxon>eudicotyledons</taxon>
        <taxon>Gunneridae</taxon>
        <taxon>Pentapetalae</taxon>
        <taxon>rosids</taxon>
        <taxon>malvids</taxon>
        <taxon>Brassicales</taxon>
        <taxon>Brassicaceae</taxon>
        <taxon>Arabideae</taxon>
        <taxon>Arabis</taxon>
    </lineage>
</organism>
<keyword evidence="2" id="KW-1185">Reference proteome</keyword>
<dbReference type="Gramene" id="KFK23774">
    <property type="protein sequence ID" value="KFK23774"/>
    <property type="gene ID" value="AALP_AAs67138U000100"/>
</dbReference>